<reference evidence="1" key="1">
    <citation type="submission" date="2018-05" db="EMBL/GenBank/DDBJ databases">
        <title>Draft genome of Mucuna pruriens seed.</title>
        <authorList>
            <person name="Nnadi N.E."/>
            <person name="Vos R."/>
            <person name="Hasami M.H."/>
            <person name="Devisetty U.K."/>
            <person name="Aguiy J.C."/>
        </authorList>
    </citation>
    <scope>NUCLEOTIDE SEQUENCE [LARGE SCALE GENOMIC DNA]</scope>
    <source>
        <strain evidence="1">JCA_2017</strain>
    </source>
</reference>
<name>A0A371HD62_MUCPR</name>
<comment type="caution">
    <text evidence="1">The sequence shown here is derived from an EMBL/GenBank/DDBJ whole genome shotgun (WGS) entry which is preliminary data.</text>
</comment>
<keyword evidence="2" id="KW-1185">Reference proteome</keyword>
<organism evidence="1 2">
    <name type="scientific">Mucuna pruriens</name>
    <name type="common">Velvet bean</name>
    <name type="synonym">Dolichos pruriens</name>
    <dbReference type="NCBI Taxonomy" id="157652"/>
    <lineage>
        <taxon>Eukaryota</taxon>
        <taxon>Viridiplantae</taxon>
        <taxon>Streptophyta</taxon>
        <taxon>Embryophyta</taxon>
        <taxon>Tracheophyta</taxon>
        <taxon>Spermatophyta</taxon>
        <taxon>Magnoliopsida</taxon>
        <taxon>eudicotyledons</taxon>
        <taxon>Gunneridae</taxon>
        <taxon>Pentapetalae</taxon>
        <taxon>rosids</taxon>
        <taxon>fabids</taxon>
        <taxon>Fabales</taxon>
        <taxon>Fabaceae</taxon>
        <taxon>Papilionoideae</taxon>
        <taxon>50 kb inversion clade</taxon>
        <taxon>NPAAA clade</taxon>
        <taxon>indigoferoid/millettioid clade</taxon>
        <taxon>Phaseoleae</taxon>
        <taxon>Mucuna</taxon>
    </lineage>
</organism>
<evidence type="ECO:0000313" key="2">
    <source>
        <dbReference type="Proteomes" id="UP000257109"/>
    </source>
</evidence>
<dbReference type="OrthoDB" id="1723222at2759"/>
<protein>
    <submittedName>
        <fullName evidence="1">Uncharacterized protein</fullName>
    </submittedName>
</protein>
<accession>A0A371HD62</accession>
<evidence type="ECO:0000313" key="1">
    <source>
        <dbReference type="EMBL" id="RDY00736.1"/>
    </source>
</evidence>
<dbReference type="Proteomes" id="UP000257109">
    <property type="component" value="Unassembled WGS sequence"/>
</dbReference>
<dbReference type="AlphaFoldDB" id="A0A371HD62"/>
<gene>
    <name evidence="1" type="ORF">CR513_16044</name>
</gene>
<feature type="non-terminal residue" evidence="1">
    <location>
        <position position="1"/>
    </location>
</feature>
<dbReference type="EMBL" id="QJKJ01002919">
    <property type="protein sequence ID" value="RDY00736.1"/>
    <property type="molecule type" value="Genomic_DNA"/>
</dbReference>
<proteinExistence type="predicted"/>
<sequence>MSPYQIVFGKACHPPIEVEHRLQELEELCLEAYKNSRIYKKKVKCFHDNMILRKEFRVSQKMGLTIYYTNIFPYGVVGIRDEATNKTFKVNGH</sequence>